<evidence type="ECO:0000313" key="3">
    <source>
        <dbReference type="Proteomes" id="UP000301737"/>
    </source>
</evidence>
<dbReference type="EMBL" id="BIMX01000015">
    <property type="protein sequence ID" value="GCF00054.1"/>
    <property type="molecule type" value="Genomic_DNA"/>
</dbReference>
<feature type="region of interest" description="Disordered" evidence="1">
    <location>
        <begin position="52"/>
        <end position="72"/>
    </location>
</feature>
<accession>A0A4C2E8B7</accession>
<proteinExistence type="predicted"/>
<gene>
    <name evidence="2" type="ORF">ZYGM_001334</name>
</gene>
<feature type="region of interest" description="Disordered" evidence="1">
    <location>
        <begin position="987"/>
        <end position="1008"/>
    </location>
</feature>
<feature type="compositionally biased region" description="Acidic residues" evidence="1">
    <location>
        <begin position="926"/>
        <end position="939"/>
    </location>
</feature>
<organism evidence="2 3">
    <name type="scientific">Zygosaccharomyces mellis</name>
    <dbReference type="NCBI Taxonomy" id="42258"/>
    <lineage>
        <taxon>Eukaryota</taxon>
        <taxon>Fungi</taxon>
        <taxon>Dikarya</taxon>
        <taxon>Ascomycota</taxon>
        <taxon>Saccharomycotina</taxon>
        <taxon>Saccharomycetes</taxon>
        <taxon>Saccharomycetales</taxon>
        <taxon>Saccharomycetaceae</taxon>
        <taxon>Zygosaccharomyces</taxon>
    </lineage>
</organism>
<feature type="region of interest" description="Disordered" evidence="1">
    <location>
        <begin position="916"/>
        <end position="939"/>
    </location>
</feature>
<sequence length="1276" mass="144871">MVRFRFKSWFKPSNPTKNERSIATTSFIASALPVIHESTLKIVEFEDTGKTHAVPDPTGVNVNNDETDSKETNSVNHNKEFVVSPSKKNTIAVDVNSKSYVTTSTATGIKALEKDPTYPGVHHGTPSHGFSRTIRKFFKKSWWNKDKGSTEANGSETSVSDNTSFSSISEWEDPYGNPILRKREYMLLIFKEASGKKGFLSSIDIDKQISFANRYHKFRRWKNKDFKVPDSYTTEEVHKPWELVPEFCEKHKGPQAIAMKQNSSSTDGVMSSQKDQQDIFSTPLLSSTNNVPINSTTTIFLPKSAPTLQKILPNIIENVSSAPVTTDMLHSNRGVVSRFAPIQPAIQDDLLELARCLKAKESKPLIENNNPRFAPRDRIAQRDLENVAKLLVSYNGDETKVNSSFVQEIVNTSPESQQQIYYESEVAHDDITAVSPNLENDYSHSPRFFPDDSLPERVSVSRQNDNGDFSIISGSDISASISPNNSRNFLYHSGTNNFEASAGTLSVTAPSPPLEHSSDEPTTFVFDVNMQQNVEAIIYSRDHFSSMAPEENRQNLSEISSSSFIYDVNVHQNVDAIIASEHFEEHVSKSPDWHNYEVIFPKRDCTGINDVRDTSPTFPRYPSLQSSLSAEELSDKSSPHYYDAENKLNSMDHNGRKSISSLETIIHYNLQKVVSDSASPQFDDDFDVSNLKINNEEESPLSNIGGETFPQAEGFGSLFDAAAKIENCFHGNVDNQSAIHNPGHAVIMTTLLASNEPTKTETDNEDHIITVNDDNLEPCIFLPTKEKDDENNNCVDISLYKGRGDETIAEFKKKQATPFVQQCELTTQKPINIDRLDASMESKNVDSLSSVENLKALYNRNAGLINEEVQGLGVYRTNNCTQQEPNYDEIIRFILGIGSPQDFLYYRETATELSENSEVSMGIEEKFEDEDKAEDEAENDQCSWDISDLMTTSFNSVGVPSFVEELFGDQDCAPEQSSRILDEPAENEFQYDSQRANNSKTTSQVELRTSITPPRPVELREEISTAIVPTEGSSIIRRSPSESICYVHWPIIEENWIAKTLGEYCPLKFRNNIRFNYDSPEFRIRQYYMTTRALLQEQYRAHPNLIFSPKPGKWLNFEWETDILDTVDDFIRINKNLHPMFKGPKIIRRKHLIRRWRNRERDRLIILGKLLDDWREDPTAIDQLKWERQSRRIFPSYHNSLSVINDEPPERPSLKLILSKIFERITMDVAHKKLGRPPRDGSSVVLLKKGPPLGIDYFGYKRDKAKEWVNNLLLKL</sequence>
<protein>
    <submittedName>
        <fullName evidence="2">Uncharacterized protein</fullName>
    </submittedName>
</protein>
<keyword evidence="3" id="KW-1185">Reference proteome</keyword>
<dbReference type="OrthoDB" id="10379295at2759"/>
<evidence type="ECO:0000256" key="1">
    <source>
        <dbReference type="SAM" id="MobiDB-lite"/>
    </source>
</evidence>
<evidence type="ECO:0000313" key="2">
    <source>
        <dbReference type="EMBL" id="GCF00054.1"/>
    </source>
</evidence>
<feature type="compositionally biased region" description="Polar residues" evidence="1">
    <location>
        <begin position="990"/>
        <end position="1008"/>
    </location>
</feature>
<dbReference type="AlphaFoldDB" id="A0A4C2E8B7"/>
<dbReference type="Proteomes" id="UP000301737">
    <property type="component" value="Unassembled WGS sequence"/>
</dbReference>
<name>A0A4C2E8B7_9SACH</name>
<reference evidence="2 3" key="1">
    <citation type="submission" date="2019-01" db="EMBL/GenBank/DDBJ databases">
        <title>Draft Genome Sequencing of Zygosaccharomyces mellis Ca-7.</title>
        <authorList>
            <person name="Shiwa Y."/>
            <person name="Kanesaki Y."/>
            <person name="Ishige T."/>
            <person name="Mura K."/>
            <person name="Hori T."/>
            <person name="Tamura T."/>
        </authorList>
    </citation>
    <scope>NUCLEOTIDE SEQUENCE [LARGE SCALE GENOMIC DNA]</scope>
    <source>
        <strain evidence="2 3">Ca-7</strain>
    </source>
</reference>
<comment type="caution">
    <text evidence="2">The sequence shown here is derived from an EMBL/GenBank/DDBJ whole genome shotgun (WGS) entry which is preliminary data.</text>
</comment>
<feature type="region of interest" description="Disordered" evidence="1">
    <location>
        <begin position="616"/>
        <end position="639"/>
    </location>
</feature>